<keyword evidence="4" id="KW-0045">Antibiotic biosynthesis</keyword>
<evidence type="ECO:0000256" key="6">
    <source>
        <dbReference type="ARBA" id="ARBA00023315"/>
    </source>
</evidence>
<dbReference type="InterPro" id="IPR032821">
    <property type="entry name" value="PKS_assoc"/>
</dbReference>
<dbReference type="Pfam" id="PF00109">
    <property type="entry name" value="ketoacyl-synt"/>
    <property type="match status" value="1"/>
</dbReference>
<dbReference type="InterPro" id="IPR036736">
    <property type="entry name" value="ACP-like_sf"/>
</dbReference>
<keyword evidence="1" id="KW-0596">Phosphopantetheine</keyword>
<evidence type="ECO:0000256" key="4">
    <source>
        <dbReference type="ARBA" id="ARBA00023194"/>
    </source>
</evidence>
<dbReference type="PROSITE" id="PS00606">
    <property type="entry name" value="KS3_1"/>
    <property type="match status" value="1"/>
</dbReference>
<dbReference type="InterPro" id="IPR018201">
    <property type="entry name" value="Ketoacyl_synth_AS"/>
</dbReference>
<dbReference type="InterPro" id="IPR020841">
    <property type="entry name" value="PKS_Beta-ketoAc_synthase_dom"/>
</dbReference>
<dbReference type="InterPro" id="IPR016039">
    <property type="entry name" value="Thiolase-like"/>
</dbReference>
<dbReference type="SUPFAM" id="SSF52151">
    <property type="entry name" value="FabD/lysophospholipase-like"/>
    <property type="match status" value="1"/>
</dbReference>
<dbReference type="SMART" id="SM00827">
    <property type="entry name" value="PKS_AT"/>
    <property type="match status" value="1"/>
</dbReference>
<dbReference type="InterPro" id="IPR050091">
    <property type="entry name" value="PKS_NRPS_Biosynth_Enz"/>
</dbReference>
<dbReference type="SMART" id="SM00825">
    <property type="entry name" value="PKS_KS"/>
    <property type="match status" value="1"/>
</dbReference>
<keyword evidence="12" id="KW-1185">Reference proteome</keyword>
<dbReference type="InterPro" id="IPR014031">
    <property type="entry name" value="Ketoacyl_synth_C"/>
</dbReference>
<dbReference type="InterPro" id="IPR014030">
    <property type="entry name" value="Ketoacyl_synth_N"/>
</dbReference>
<dbReference type="Proteomes" id="UP000263377">
    <property type="component" value="Unassembled WGS sequence"/>
</dbReference>
<evidence type="ECO:0000313" key="11">
    <source>
        <dbReference type="EMBL" id="RGD57619.1"/>
    </source>
</evidence>
<dbReference type="Pfam" id="PF00550">
    <property type="entry name" value="PP-binding"/>
    <property type="match status" value="1"/>
</dbReference>
<accession>A0A372ZNZ3</accession>
<dbReference type="AlphaFoldDB" id="A0A372ZNZ3"/>
<dbReference type="GO" id="GO:0004312">
    <property type="term" value="F:fatty acid synthase activity"/>
    <property type="evidence" value="ECO:0007669"/>
    <property type="project" value="TreeGrafter"/>
</dbReference>
<keyword evidence="7" id="KW-0175">Coiled coil</keyword>
<keyword evidence="5" id="KW-0511">Multifunctional enzyme</keyword>
<feature type="coiled-coil region" evidence="7">
    <location>
        <begin position="12"/>
        <end position="42"/>
    </location>
</feature>
<keyword evidence="6" id="KW-0012">Acyltransferase</keyword>
<dbReference type="SUPFAM" id="SSF47336">
    <property type="entry name" value="ACP-like"/>
    <property type="match status" value="1"/>
</dbReference>
<dbReference type="PROSITE" id="PS52004">
    <property type="entry name" value="KS3_2"/>
    <property type="match status" value="1"/>
</dbReference>
<evidence type="ECO:0000256" key="1">
    <source>
        <dbReference type="ARBA" id="ARBA00022450"/>
    </source>
</evidence>
<name>A0A372ZNZ3_9ACTN</name>
<dbReference type="Pfam" id="PF00698">
    <property type="entry name" value="Acyl_transf_1"/>
    <property type="match status" value="1"/>
</dbReference>
<dbReference type="PROSITE" id="PS50075">
    <property type="entry name" value="CARRIER"/>
    <property type="match status" value="1"/>
</dbReference>
<feature type="domain" description="Ketosynthase family 3 (KS3)" evidence="10">
    <location>
        <begin position="44"/>
        <end position="470"/>
    </location>
</feature>
<dbReference type="Gene3D" id="1.10.1200.10">
    <property type="entry name" value="ACP-like"/>
    <property type="match status" value="1"/>
</dbReference>
<dbReference type="InterPro" id="IPR009081">
    <property type="entry name" value="PP-bd_ACP"/>
</dbReference>
<feature type="domain" description="Carrier" evidence="9">
    <location>
        <begin position="968"/>
        <end position="1043"/>
    </location>
</feature>
<dbReference type="GO" id="GO:0006633">
    <property type="term" value="P:fatty acid biosynthetic process"/>
    <property type="evidence" value="ECO:0007669"/>
    <property type="project" value="InterPro"/>
</dbReference>
<evidence type="ECO:0000256" key="3">
    <source>
        <dbReference type="ARBA" id="ARBA00022679"/>
    </source>
</evidence>
<dbReference type="Gene3D" id="3.30.70.3290">
    <property type="match status" value="1"/>
</dbReference>
<dbReference type="InterPro" id="IPR020806">
    <property type="entry name" value="PKS_PP-bd"/>
</dbReference>
<evidence type="ECO:0000256" key="2">
    <source>
        <dbReference type="ARBA" id="ARBA00022553"/>
    </source>
</evidence>
<keyword evidence="3" id="KW-0808">Transferase</keyword>
<comment type="caution">
    <text evidence="11">The sequence shown here is derived from an EMBL/GenBank/DDBJ whole genome shotgun (WGS) entry which is preliminary data.</text>
</comment>
<dbReference type="EMBL" id="QVIG01000001">
    <property type="protein sequence ID" value="RGD57619.1"/>
    <property type="molecule type" value="Genomic_DNA"/>
</dbReference>
<gene>
    <name evidence="11" type="ORF">DR950_07295</name>
</gene>
<dbReference type="PANTHER" id="PTHR43775:SF51">
    <property type="entry name" value="INACTIVE PHENOLPHTHIOCEROL SYNTHESIS POLYKETIDE SYNTHASE TYPE I PKS1-RELATED"/>
    <property type="match status" value="1"/>
</dbReference>
<dbReference type="SUPFAM" id="SSF55048">
    <property type="entry name" value="Probable ACP-binding domain of malonyl-CoA ACP transacylase"/>
    <property type="match status" value="1"/>
</dbReference>
<evidence type="ECO:0000259" key="9">
    <source>
        <dbReference type="PROSITE" id="PS50075"/>
    </source>
</evidence>
<dbReference type="InterPro" id="IPR016036">
    <property type="entry name" value="Malonyl_transacylase_ACP-bd"/>
</dbReference>
<dbReference type="GO" id="GO:0033068">
    <property type="term" value="P:macrolide biosynthetic process"/>
    <property type="evidence" value="ECO:0007669"/>
    <property type="project" value="UniProtKB-ARBA"/>
</dbReference>
<dbReference type="InterPro" id="IPR016035">
    <property type="entry name" value="Acyl_Trfase/lysoPLipase"/>
</dbReference>
<proteinExistence type="predicted"/>
<dbReference type="GO" id="GO:0004315">
    <property type="term" value="F:3-oxoacyl-[acyl-carrier-protein] synthase activity"/>
    <property type="evidence" value="ECO:0007669"/>
    <property type="project" value="InterPro"/>
</dbReference>
<reference evidence="11 12" key="1">
    <citation type="submission" date="2018-08" db="EMBL/GenBank/DDBJ databases">
        <title>Diversity &amp; Physiological Properties of Lignin-Decomposing Actinobacteria from Soil.</title>
        <authorList>
            <person name="Roh S.G."/>
            <person name="Kim S.B."/>
        </authorList>
    </citation>
    <scope>NUCLEOTIDE SEQUENCE [LARGE SCALE GENOMIC DNA]</scope>
    <source>
        <strain evidence="11 12">MMS17-GH009</strain>
    </source>
</reference>
<dbReference type="PANTHER" id="PTHR43775">
    <property type="entry name" value="FATTY ACID SYNTHASE"/>
    <property type="match status" value="1"/>
</dbReference>
<keyword evidence="2" id="KW-0597">Phosphoprotein</keyword>
<evidence type="ECO:0000313" key="12">
    <source>
        <dbReference type="Proteomes" id="UP000263377"/>
    </source>
</evidence>
<dbReference type="Gene3D" id="3.40.47.10">
    <property type="match status" value="1"/>
</dbReference>
<evidence type="ECO:0000256" key="8">
    <source>
        <dbReference type="SAM" id="MobiDB-lite"/>
    </source>
</evidence>
<dbReference type="Pfam" id="PF02801">
    <property type="entry name" value="Ketoacyl-synt_C"/>
    <property type="match status" value="1"/>
</dbReference>
<dbReference type="GO" id="GO:0031177">
    <property type="term" value="F:phosphopantetheine binding"/>
    <property type="evidence" value="ECO:0007669"/>
    <property type="project" value="InterPro"/>
</dbReference>
<dbReference type="FunFam" id="3.40.47.10:FF:000019">
    <property type="entry name" value="Polyketide synthase type I"/>
    <property type="match status" value="1"/>
</dbReference>
<dbReference type="CDD" id="cd00833">
    <property type="entry name" value="PKS"/>
    <property type="match status" value="1"/>
</dbReference>
<dbReference type="FunFam" id="3.40.366.10:FF:000002">
    <property type="entry name" value="Probable polyketide synthase 2"/>
    <property type="match status" value="1"/>
</dbReference>
<dbReference type="Gene3D" id="3.40.366.10">
    <property type="entry name" value="Malonyl-Coenzyme A Acyl Carrier Protein, domain 2"/>
    <property type="match status" value="1"/>
</dbReference>
<evidence type="ECO:0000256" key="7">
    <source>
        <dbReference type="SAM" id="Coils"/>
    </source>
</evidence>
<dbReference type="SUPFAM" id="SSF53901">
    <property type="entry name" value="Thiolase-like"/>
    <property type="match status" value="1"/>
</dbReference>
<dbReference type="InterPro" id="IPR001227">
    <property type="entry name" value="Ac_transferase_dom_sf"/>
</dbReference>
<dbReference type="SMART" id="SM00823">
    <property type="entry name" value="PKS_PP"/>
    <property type="match status" value="1"/>
</dbReference>
<dbReference type="Pfam" id="PF16197">
    <property type="entry name" value="KAsynt_C_assoc"/>
    <property type="match status" value="1"/>
</dbReference>
<evidence type="ECO:0000256" key="5">
    <source>
        <dbReference type="ARBA" id="ARBA00023268"/>
    </source>
</evidence>
<protein>
    <submittedName>
        <fullName evidence="11">Polyketide synthase</fullName>
    </submittedName>
</protein>
<dbReference type="InterPro" id="IPR014043">
    <property type="entry name" value="Acyl_transferase_dom"/>
</dbReference>
<evidence type="ECO:0000259" key="10">
    <source>
        <dbReference type="PROSITE" id="PS52004"/>
    </source>
</evidence>
<feature type="region of interest" description="Disordered" evidence="8">
    <location>
        <begin position="1044"/>
        <end position="1071"/>
    </location>
</feature>
<organism evidence="11 12">
    <name type="scientific">Kitasatospora xanthocidica</name>
    <dbReference type="NCBI Taxonomy" id="83382"/>
    <lineage>
        <taxon>Bacteria</taxon>
        <taxon>Bacillati</taxon>
        <taxon>Actinomycetota</taxon>
        <taxon>Actinomycetes</taxon>
        <taxon>Kitasatosporales</taxon>
        <taxon>Streptomycetaceae</taxon>
        <taxon>Kitasatospora</taxon>
    </lineage>
</organism>
<sequence>MTTTTNDGAAALDQTARLVEALRAALQDNEQLASEKAALEAAAGEPIAIVGMACRLPGDVASPADLWQLVADGRDGVAEFPEDRGWDLDGLFDPDPDRAGRSYVREGGFLHGAADFDAAFFGISPREALAMDPQQRLLLETSWEALERAGLDPAGLRGTAVGVFSGVMYHDYATGLRSVPAGLEGFLATGTSGSVASGRVAYTLGLEGPAITVDTACSSSLVAVHLAAQSLRSGESTLALAGGVAVMSQPSPFVEFSRQRGLATDGRCKAFADAADGTGWAEGVAVLVLERLSDARRLGHEVLAVVRGSAVNQDGASNGLTAPNGPAQQRVIRAALANARLTAADVDAVEGHGTGTPLGDPIEAQAVLATYGQGRPAERPLWLGSLKSNIGHTQAAAGVAGVIKMVEALRHGVLPRTLHVDAPTTQVDWSVGEVRLLTEARSWPAADRPRRAAVSAFGVSGTNAHVILEEAPTAKPAAEPTAPEAAAVPWLLSAASAGALRAQAERLLDYTEARGPAPADAARTLAEARTLLAHRAVVVADALDGHRTGLAALAGDAASPALVTGTADVAGQTVFVFPGQGSQWAGMGRRLLAESAVFAEALGEVDKALRAYVDWSLLDVVNEVPGAASLERVDVVQPVSFAVNVGLARLWASLGVVPDAVVGHSQGEIAAAHVAGILSLDDAAAAVALRSQAIARGLAGRGGMVSVGLPRERVASALPEGVELAAVNGPSSVVVAGDPAALDTLVAAYEEQGVRVRRIPVDYASHTSHVESIEAELAELLGSVKPQTAAIPFLSTVENRWLEGPELDAGYWYRNLRQTVRFADAVDSLAAAEYRAFVEVSAHPVLAHGIVEALEAASVREAAVTGTLRRDEGGWDRVLLSAAALHVRGVEVDWSASYAGAGTLPASELPTYPFQHRHYWLESVPVTTTPAGDSPMATETEPDTTIEEAPGAVLARRLADADPGERLAVLVDVVRTEVAAVLGHEGTDEIGADAVFFDIGFVSLTAVELRNRLQNVTGLELPALLAFDQPTPERIAGHLLSLLDETGSGETAPDETEASETVPAEQRTEGK</sequence>